<accession>A0A7J7ILX0</accession>
<dbReference type="InterPro" id="IPR033391">
    <property type="entry name" value="FBPase_N"/>
</dbReference>
<sequence length="396" mass="42435">MTPHLLGSVVSSMTFISAGVVQSRTIGSRKSLSIVSSGYSRARVAAGVLGVRAVLSLPMTLGQWILQQERQHPETADLAPLITATATAGKQIASLVARAGVSNLTGTQGSTNVQGEEQKKLDVLTNEVLKNALRSTGKLGVLASEEEDEPVSLMEEAYAGDFIAAFDPLDGSSNLDAAIATGTIFGVMRSGEQCLTGPDDASINQRQMQCMVQTLQPGANLVAAGYILYSSSVIFMLSIGHGVQGFSLDPAIGEFVLTHPNVRIPTRGKIYSFNEANSDNWDPVLQDYIRSMKKRGYSSRYIGSLVGDVHRTLIYGGVFGYPADKKNPNGKLRLLYECAPMAFLMEQAGGIATTGKQRILDIVPQGVHQREPLICGSSADVQDLLTMYERSVTMRS</sequence>
<dbReference type="GO" id="GO:0005829">
    <property type="term" value="C:cytosol"/>
    <property type="evidence" value="ECO:0007669"/>
    <property type="project" value="TreeGrafter"/>
</dbReference>
<dbReference type="InterPro" id="IPR044015">
    <property type="entry name" value="FBPase_C_dom"/>
</dbReference>
<dbReference type="Gene3D" id="3.30.540.10">
    <property type="entry name" value="Fructose-1,6-Bisphosphatase, subunit A, domain 1"/>
    <property type="match status" value="1"/>
</dbReference>
<dbReference type="GO" id="GO:0042132">
    <property type="term" value="F:fructose 1,6-bisphosphate 1-phosphatase activity"/>
    <property type="evidence" value="ECO:0007669"/>
    <property type="project" value="UniProtKB-EC"/>
</dbReference>
<comment type="cofactor">
    <cofactor evidence="2">
        <name>Mg(2+)</name>
        <dbReference type="ChEBI" id="CHEBI:18420"/>
    </cofactor>
</comment>
<comment type="pathway">
    <text evidence="10">Carbohydrate biosynthesis.</text>
</comment>
<gene>
    <name evidence="15" type="ORF">F1559_001874</name>
</gene>
<dbReference type="GO" id="GO:0030388">
    <property type="term" value="P:fructose 1,6-bisphosphate metabolic process"/>
    <property type="evidence" value="ECO:0007669"/>
    <property type="project" value="TreeGrafter"/>
</dbReference>
<dbReference type="GO" id="GO:0005986">
    <property type="term" value="P:sucrose biosynthetic process"/>
    <property type="evidence" value="ECO:0007669"/>
    <property type="project" value="TreeGrafter"/>
</dbReference>
<keyword evidence="16" id="KW-1185">Reference proteome</keyword>
<keyword evidence="7 12" id="KW-0378">Hydrolase</keyword>
<dbReference type="InterPro" id="IPR000146">
    <property type="entry name" value="FBPase_class-1"/>
</dbReference>
<dbReference type="GO" id="GO:0006000">
    <property type="term" value="P:fructose metabolic process"/>
    <property type="evidence" value="ECO:0007669"/>
    <property type="project" value="TreeGrafter"/>
</dbReference>
<evidence type="ECO:0000256" key="5">
    <source>
        <dbReference type="ARBA" id="ARBA00013093"/>
    </source>
</evidence>
<dbReference type="Pfam" id="PF00316">
    <property type="entry name" value="FBPase"/>
    <property type="match status" value="1"/>
</dbReference>
<keyword evidence="8" id="KW-0460">Magnesium</keyword>
<evidence type="ECO:0000256" key="9">
    <source>
        <dbReference type="ARBA" id="ARBA00023277"/>
    </source>
</evidence>
<dbReference type="InterPro" id="IPR020548">
    <property type="entry name" value="Fructose_bisphosphatase_AS"/>
</dbReference>
<dbReference type="PRINTS" id="PR00115">
    <property type="entry name" value="F16BPHPHTASE"/>
</dbReference>
<dbReference type="FunFam" id="3.40.190.80:FF:000001">
    <property type="entry name" value="Fructose-1,6-bisphosphatase class 1"/>
    <property type="match status" value="1"/>
</dbReference>
<dbReference type="PROSITE" id="PS00124">
    <property type="entry name" value="FBPASE"/>
    <property type="match status" value="1"/>
</dbReference>
<keyword evidence="9 12" id="KW-0119">Carbohydrate metabolism</keyword>
<dbReference type="SUPFAM" id="SSF56655">
    <property type="entry name" value="Carbohydrate phosphatase"/>
    <property type="match status" value="1"/>
</dbReference>
<dbReference type="Pfam" id="PF18913">
    <property type="entry name" value="FBPase_C"/>
    <property type="match status" value="1"/>
</dbReference>
<evidence type="ECO:0000313" key="15">
    <source>
        <dbReference type="EMBL" id="KAF6004112.1"/>
    </source>
</evidence>
<evidence type="ECO:0000256" key="2">
    <source>
        <dbReference type="ARBA" id="ARBA00001946"/>
    </source>
</evidence>
<evidence type="ECO:0000256" key="10">
    <source>
        <dbReference type="ARBA" id="ARBA00024331"/>
    </source>
</evidence>
<dbReference type="PANTHER" id="PTHR11556">
    <property type="entry name" value="FRUCTOSE-1,6-BISPHOSPHATASE-RELATED"/>
    <property type="match status" value="1"/>
</dbReference>
<evidence type="ECO:0000256" key="8">
    <source>
        <dbReference type="ARBA" id="ARBA00022842"/>
    </source>
</evidence>
<dbReference type="Proteomes" id="UP000530660">
    <property type="component" value="Unassembled WGS sequence"/>
</dbReference>
<evidence type="ECO:0000256" key="3">
    <source>
        <dbReference type="ARBA" id="ARBA00010941"/>
    </source>
</evidence>
<dbReference type="PIRSF" id="PIRSF000904">
    <property type="entry name" value="FBPtase_SBPase"/>
    <property type="match status" value="1"/>
</dbReference>
<evidence type="ECO:0000256" key="11">
    <source>
        <dbReference type="ARBA" id="ARBA00032973"/>
    </source>
</evidence>
<comment type="catalytic activity">
    <reaction evidence="1">
        <text>beta-D-fructose 1,6-bisphosphate + H2O = beta-D-fructose 6-phosphate + phosphate</text>
        <dbReference type="Rhea" id="RHEA:11064"/>
        <dbReference type="ChEBI" id="CHEBI:15377"/>
        <dbReference type="ChEBI" id="CHEBI:32966"/>
        <dbReference type="ChEBI" id="CHEBI:43474"/>
        <dbReference type="ChEBI" id="CHEBI:57634"/>
        <dbReference type="EC" id="3.1.3.11"/>
    </reaction>
</comment>
<dbReference type="NCBIfam" id="NF006778">
    <property type="entry name" value="PRK09293.1-1"/>
    <property type="match status" value="1"/>
</dbReference>
<dbReference type="GO" id="GO:0006002">
    <property type="term" value="P:fructose 6-phosphate metabolic process"/>
    <property type="evidence" value="ECO:0007669"/>
    <property type="project" value="TreeGrafter"/>
</dbReference>
<name>A0A7J7ILX0_9RHOD</name>
<dbReference type="EMBL" id="VWRR01000004">
    <property type="protein sequence ID" value="KAF6004112.1"/>
    <property type="molecule type" value="Genomic_DNA"/>
</dbReference>
<comment type="caution">
    <text evidence="15">The sequence shown here is derived from an EMBL/GenBank/DDBJ whole genome shotgun (WGS) entry which is preliminary data.</text>
</comment>
<dbReference type="GO" id="GO:0006094">
    <property type="term" value="P:gluconeogenesis"/>
    <property type="evidence" value="ECO:0007669"/>
    <property type="project" value="TreeGrafter"/>
</dbReference>
<keyword evidence="6" id="KW-0479">Metal-binding</keyword>
<evidence type="ECO:0000259" key="14">
    <source>
        <dbReference type="Pfam" id="PF18913"/>
    </source>
</evidence>
<feature type="domain" description="Fructose-1-6-bisphosphatase class I N-terminal" evidence="13">
    <location>
        <begin position="59"/>
        <end position="260"/>
    </location>
</feature>
<dbReference type="CDD" id="cd00354">
    <property type="entry name" value="FBPase"/>
    <property type="match status" value="1"/>
</dbReference>
<protein>
    <recommendedName>
        <fullName evidence="5">fructose-bisphosphatase</fullName>
        <ecNumber evidence="5">3.1.3.11</ecNumber>
    </recommendedName>
    <alternativeName>
        <fullName evidence="11">D-fructose-1,6-bisphosphate 1-phosphohydrolase</fullName>
    </alternativeName>
</protein>
<dbReference type="PIRSF" id="PIRSF500210">
    <property type="entry name" value="FBPtase"/>
    <property type="match status" value="1"/>
</dbReference>
<dbReference type="GO" id="GO:0046872">
    <property type="term" value="F:metal ion binding"/>
    <property type="evidence" value="ECO:0007669"/>
    <property type="project" value="UniProtKB-KW"/>
</dbReference>
<dbReference type="Gene3D" id="3.40.190.80">
    <property type="match status" value="1"/>
</dbReference>
<dbReference type="InterPro" id="IPR028343">
    <property type="entry name" value="FBPtase"/>
</dbReference>
<evidence type="ECO:0000256" key="12">
    <source>
        <dbReference type="RuleBase" id="RU000508"/>
    </source>
</evidence>
<evidence type="ECO:0000313" key="16">
    <source>
        <dbReference type="Proteomes" id="UP000530660"/>
    </source>
</evidence>
<comment type="subunit">
    <text evidence="4">Homotetramer.</text>
</comment>
<proteinExistence type="inferred from homology"/>
<comment type="similarity">
    <text evidence="3 12">Belongs to the FBPase class 1 family.</text>
</comment>
<evidence type="ECO:0000256" key="7">
    <source>
        <dbReference type="ARBA" id="ARBA00022801"/>
    </source>
</evidence>
<evidence type="ECO:0000256" key="4">
    <source>
        <dbReference type="ARBA" id="ARBA00011881"/>
    </source>
</evidence>
<evidence type="ECO:0000259" key="13">
    <source>
        <dbReference type="Pfam" id="PF00316"/>
    </source>
</evidence>
<dbReference type="EC" id="3.1.3.11" evidence="5"/>
<dbReference type="HAMAP" id="MF_01855">
    <property type="entry name" value="FBPase_class1"/>
    <property type="match status" value="1"/>
</dbReference>
<feature type="domain" description="Fructose-1-6-bisphosphatase class 1 C-terminal" evidence="14">
    <location>
        <begin position="264"/>
        <end position="388"/>
    </location>
</feature>
<evidence type="ECO:0000256" key="1">
    <source>
        <dbReference type="ARBA" id="ARBA00001273"/>
    </source>
</evidence>
<organism evidence="15 16">
    <name type="scientific">Cyanidiococcus yangmingshanensis</name>
    <dbReference type="NCBI Taxonomy" id="2690220"/>
    <lineage>
        <taxon>Eukaryota</taxon>
        <taxon>Rhodophyta</taxon>
        <taxon>Bangiophyceae</taxon>
        <taxon>Cyanidiales</taxon>
        <taxon>Cyanidiaceae</taxon>
        <taxon>Cyanidiococcus</taxon>
    </lineage>
</organism>
<reference evidence="15 16" key="1">
    <citation type="journal article" date="2020" name="J. Phycol.">
        <title>Comparative genome analysis reveals Cyanidiococcus gen. nov., a new extremophilic red algal genus sister to Cyanidioschyzon (Cyanidioschyzonaceae, Rhodophyta).</title>
        <authorList>
            <person name="Liu S.-L."/>
            <person name="Chiang Y.-R."/>
            <person name="Yoon H.S."/>
            <person name="Fu H.-Y."/>
        </authorList>
    </citation>
    <scope>NUCLEOTIDE SEQUENCE [LARGE SCALE GENOMIC DNA]</scope>
    <source>
        <strain evidence="15 16">THAL066</strain>
    </source>
</reference>
<dbReference type="AlphaFoldDB" id="A0A7J7ILX0"/>
<dbReference type="PANTHER" id="PTHR11556:SF1">
    <property type="entry name" value="FRUCTOSE-BISPHOSPHATASE"/>
    <property type="match status" value="1"/>
</dbReference>
<evidence type="ECO:0000256" key="6">
    <source>
        <dbReference type="ARBA" id="ARBA00022723"/>
    </source>
</evidence>
<dbReference type="OrthoDB" id="10256725at2759"/>